<dbReference type="Proteomes" id="UP000002729">
    <property type="component" value="Unassembled WGS sequence"/>
</dbReference>
<name>F0YE03_AURAN</name>
<dbReference type="EMBL" id="GL833134">
    <property type="protein sequence ID" value="EGB06661.1"/>
    <property type="molecule type" value="Genomic_DNA"/>
</dbReference>
<dbReference type="KEGG" id="aaf:AURANDRAFT_60183"/>
<dbReference type="PANTHER" id="PTHR11266">
    <property type="entry name" value="PEROXISOMAL MEMBRANE PROTEIN 2, PXMP2 MPV17"/>
    <property type="match status" value="1"/>
</dbReference>
<protein>
    <recommendedName>
        <fullName evidence="9">Peroxisomal membrane protein</fullName>
    </recommendedName>
</protein>
<dbReference type="AlphaFoldDB" id="F0YE03"/>
<comment type="similarity">
    <text evidence="2 6">Belongs to the peroxisomal membrane protein PXMP2/4 family.</text>
</comment>
<keyword evidence="3" id="KW-0812">Transmembrane</keyword>
<evidence type="ECO:0000313" key="8">
    <source>
        <dbReference type="Proteomes" id="UP000002729"/>
    </source>
</evidence>
<evidence type="ECO:0000256" key="3">
    <source>
        <dbReference type="ARBA" id="ARBA00022692"/>
    </source>
</evidence>
<organism evidence="8">
    <name type="scientific">Aureococcus anophagefferens</name>
    <name type="common">Harmful bloom alga</name>
    <dbReference type="NCBI Taxonomy" id="44056"/>
    <lineage>
        <taxon>Eukaryota</taxon>
        <taxon>Sar</taxon>
        <taxon>Stramenopiles</taxon>
        <taxon>Ochrophyta</taxon>
        <taxon>Pelagophyceae</taxon>
        <taxon>Pelagomonadales</taxon>
        <taxon>Pelagomonadaceae</taxon>
        <taxon>Aureococcus</taxon>
    </lineage>
</organism>
<dbReference type="RefSeq" id="XP_009038831.1">
    <property type="nucleotide sequence ID" value="XM_009040583.1"/>
</dbReference>
<dbReference type="InParanoid" id="F0YE03"/>
<proteinExistence type="inferred from homology"/>
<evidence type="ECO:0000256" key="6">
    <source>
        <dbReference type="RuleBase" id="RU363053"/>
    </source>
</evidence>
<gene>
    <name evidence="7" type="ORF">AURANDRAFT_60183</name>
</gene>
<dbReference type="GO" id="GO:0005737">
    <property type="term" value="C:cytoplasm"/>
    <property type="evidence" value="ECO:0007669"/>
    <property type="project" value="TreeGrafter"/>
</dbReference>
<dbReference type="OrthoDB" id="430207at2759"/>
<dbReference type="eggNOG" id="KOG1944">
    <property type="taxonomic scope" value="Eukaryota"/>
</dbReference>
<dbReference type="GO" id="GO:0016020">
    <property type="term" value="C:membrane"/>
    <property type="evidence" value="ECO:0007669"/>
    <property type="project" value="UniProtKB-SubCell"/>
</dbReference>
<dbReference type="InterPro" id="IPR007248">
    <property type="entry name" value="Mpv17_PMP22"/>
</dbReference>
<evidence type="ECO:0000256" key="2">
    <source>
        <dbReference type="ARBA" id="ARBA00006824"/>
    </source>
</evidence>
<keyword evidence="4" id="KW-1133">Transmembrane helix</keyword>
<evidence type="ECO:0008006" key="9">
    <source>
        <dbReference type="Google" id="ProtNLM"/>
    </source>
</evidence>
<evidence type="ECO:0000313" key="7">
    <source>
        <dbReference type="EMBL" id="EGB06661.1"/>
    </source>
</evidence>
<evidence type="ECO:0000256" key="1">
    <source>
        <dbReference type="ARBA" id="ARBA00004141"/>
    </source>
</evidence>
<dbReference type="Pfam" id="PF04117">
    <property type="entry name" value="Mpv17_PMP22"/>
    <property type="match status" value="1"/>
</dbReference>
<dbReference type="OMA" id="NLYFIPV"/>
<evidence type="ECO:0000256" key="5">
    <source>
        <dbReference type="ARBA" id="ARBA00023136"/>
    </source>
</evidence>
<keyword evidence="8" id="KW-1185">Reference proteome</keyword>
<accession>F0YE03</accession>
<keyword evidence="5" id="KW-0472">Membrane</keyword>
<dbReference type="PANTHER" id="PTHR11266:SF104">
    <property type="entry name" value="MPV17-LIKE PROTEIN"/>
    <property type="match status" value="1"/>
</dbReference>
<reference evidence="7 8" key="1">
    <citation type="journal article" date="2011" name="Proc. Natl. Acad. Sci. U.S.A.">
        <title>Niche of harmful alga Aureococcus anophagefferens revealed through ecogenomics.</title>
        <authorList>
            <person name="Gobler C.J."/>
            <person name="Berry D.L."/>
            <person name="Dyhrman S.T."/>
            <person name="Wilhelm S.W."/>
            <person name="Salamov A."/>
            <person name="Lobanov A.V."/>
            <person name="Zhang Y."/>
            <person name="Collier J.L."/>
            <person name="Wurch L.L."/>
            <person name="Kustka A.B."/>
            <person name="Dill B.D."/>
            <person name="Shah M."/>
            <person name="VerBerkmoes N.C."/>
            <person name="Kuo A."/>
            <person name="Terry A."/>
            <person name="Pangilinan J."/>
            <person name="Lindquist E.A."/>
            <person name="Lucas S."/>
            <person name="Paulsen I.T."/>
            <person name="Hattenrath-Lehmann T.K."/>
            <person name="Talmage S.C."/>
            <person name="Walker E.A."/>
            <person name="Koch F."/>
            <person name="Burson A.M."/>
            <person name="Marcoval M.A."/>
            <person name="Tang Y.Z."/>
            <person name="Lecleir G.R."/>
            <person name="Coyne K.J."/>
            <person name="Berg G.M."/>
            <person name="Bertrand E.M."/>
            <person name="Saito M.A."/>
            <person name="Gladyshev V.N."/>
            <person name="Grigoriev I.V."/>
        </authorList>
    </citation>
    <scope>NUCLEOTIDE SEQUENCE [LARGE SCALE GENOMIC DNA]</scope>
    <source>
        <strain evidence="8">CCMP 1984</strain>
    </source>
</reference>
<comment type="subcellular location">
    <subcellularLocation>
        <location evidence="1">Membrane</location>
        <topology evidence="1">Multi-pass membrane protein</topology>
    </subcellularLocation>
</comment>
<evidence type="ECO:0000256" key="4">
    <source>
        <dbReference type="ARBA" id="ARBA00022989"/>
    </source>
</evidence>
<dbReference type="GeneID" id="20222944"/>
<sequence length="192" mass="21617">MASLPARLAARYETCLVGWPVPTKMATGACLWGLGDVVAQSATRKGDDAVDAPRLARAVTFGCVIHAPIAHVHYEFLESFVQRLKVPSGRVPLVKLVMEQFVYWGYFSNALYHFAMATMEGETTSAACDRVRDRLWPTMVAQWSFWIPVQYLNFRFAPVRHQLNVVLATSVVWTAFLSYTFPQKEEAPSEEL</sequence>